<dbReference type="RefSeq" id="WP_151679083.1">
    <property type="nucleotide sequence ID" value="NZ_WBWA01000102.1"/>
</dbReference>
<dbReference type="PANTHER" id="PTHR30007:SF0">
    <property type="entry name" value="TRANSPOSASE"/>
    <property type="match status" value="1"/>
</dbReference>
<dbReference type="Pfam" id="PF01609">
    <property type="entry name" value="DDE_Tnp_1"/>
    <property type="match status" value="1"/>
</dbReference>
<dbReference type="InterPro" id="IPR002559">
    <property type="entry name" value="Transposase_11"/>
</dbReference>
<sequence length="42" mass="4954">KRSDQANGFEALPRRWVVERTFAWLGRCRRLAKDFEKTIASS</sequence>
<comment type="caution">
    <text evidence="2">The sequence shown here is derived from an EMBL/GenBank/DDBJ whole genome shotgun (WGS) entry which is preliminary data.</text>
</comment>
<feature type="domain" description="Transposase IS4-like" evidence="1">
    <location>
        <begin position="1"/>
        <end position="39"/>
    </location>
</feature>
<proteinExistence type="predicted"/>
<dbReference type="GO" id="GO:0004803">
    <property type="term" value="F:transposase activity"/>
    <property type="evidence" value="ECO:0007669"/>
    <property type="project" value="InterPro"/>
</dbReference>
<dbReference type="GO" id="GO:0003677">
    <property type="term" value="F:DNA binding"/>
    <property type="evidence" value="ECO:0007669"/>
    <property type="project" value="InterPro"/>
</dbReference>
<keyword evidence="3" id="KW-1185">Reference proteome</keyword>
<name>A0A833CIE4_9HYPH</name>
<evidence type="ECO:0000259" key="1">
    <source>
        <dbReference type="Pfam" id="PF01609"/>
    </source>
</evidence>
<gene>
    <name evidence="2" type="ORF">F9K91_25660</name>
</gene>
<dbReference type="EMBL" id="WBWA01000102">
    <property type="protein sequence ID" value="KAB2660430.1"/>
    <property type="molecule type" value="Genomic_DNA"/>
</dbReference>
<dbReference type="GO" id="GO:0006313">
    <property type="term" value="P:DNA transposition"/>
    <property type="evidence" value="ECO:0007669"/>
    <property type="project" value="InterPro"/>
</dbReference>
<dbReference type="PANTHER" id="PTHR30007">
    <property type="entry name" value="PHP DOMAIN PROTEIN"/>
    <property type="match status" value="1"/>
</dbReference>
<accession>A0A833CIE4</accession>
<feature type="non-terminal residue" evidence="2">
    <location>
        <position position="1"/>
    </location>
</feature>
<organism evidence="2 3">
    <name type="scientific">Brucella tritici</name>
    <dbReference type="NCBI Taxonomy" id="94626"/>
    <lineage>
        <taxon>Bacteria</taxon>
        <taxon>Pseudomonadati</taxon>
        <taxon>Pseudomonadota</taxon>
        <taxon>Alphaproteobacteria</taxon>
        <taxon>Hyphomicrobiales</taxon>
        <taxon>Brucellaceae</taxon>
        <taxon>Brucella/Ochrobactrum group</taxon>
        <taxon>Brucella</taxon>
    </lineage>
</organism>
<evidence type="ECO:0000313" key="3">
    <source>
        <dbReference type="Proteomes" id="UP000430843"/>
    </source>
</evidence>
<protein>
    <submittedName>
        <fullName evidence="2">Transposase</fullName>
    </submittedName>
</protein>
<dbReference type="AlphaFoldDB" id="A0A833CIE4"/>
<reference evidence="2 3" key="1">
    <citation type="submission" date="2019-09" db="EMBL/GenBank/DDBJ databases">
        <title>Taxonomic organization of the family Brucellaceae based on a phylogenomic approach.</title>
        <authorList>
            <person name="Leclercq S."/>
            <person name="Cloeckaert A."/>
            <person name="Zygmunt M.S."/>
        </authorList>
    </citation>
    <scope>NUCLEOTIDE SEQUENCE [LARGE SCALE GENOMIC DNA]</scope>
    <source>
        <strain evidence="2 3">LMG 18957</strain>
    </source>
</reference>
<evidence type="ECO:0000313" key="2">
    <source>
        <dbReference type="EMBL" id="KAB2660430.1"/>
    </source>
</evidence>
<dbReference type="Proteomes" id="UP000430843">
    <property type="component" value="Unassembled WGS sequence"/>
</dbReference>